<reference evidence="1" key="1">
    <citation type="submission" date="2022-06" db="EMBL/GenBank/DDBJ databases">
        <title>The First Complete Genome of the Simian Malaria Parasite Plasmodium brasilianum.</title>
        <authorList>
            <person name="Bajic M."/>
            <person name="Ravishankar S."/>
        </authorList>
    </citation>
    <scope>NUCLEOTIDE SEQUENCE</scope>
    <source>
        <strain evidence="1">Bolivian I</strain>
    </source>
</reference>
<name>A0ACB9YEC4_PLABR</name>
<comment type="caution">
    <text evidence="1">The sequence shown here is derived from an EMBL/GenBank/DDBJ whole genome shotgun (WGS) entry which is preliminary data.</text>
</comment>
<keyword evidence="2" id="KW-1185">Reference proteome</keyword>
<accession>A0ACB9YEC4</accession>
<dbReference type="EMBL" id="CM043771">
    <property type="protein sequence ID" value="KAI4840769.1"/>
    <property type="molecule type" value="Genomic_DNA"/>
</dbReference>
<keyword evidence="1" id="KW-0548">Nucleotidyltransferase</keyword>
<sequence length="596" mass="70240">MANSKFAYVKLYEEEKKIMLNCYFIIRIDGCDFKKFIKVHEYKKPNDIRGLNLMNECAIGVIKKFDEIDMCYGHSDEFSFLFRKNAKLWNRRYDKILTSVVSYFTSYFMYRWKIYFFNKELVYPPCFDARIIIYPSEKEIKDYFSWRQVDCHINTQYNECFWNLVLKSNYTHEQAYKFLLTTQTKDKNELLFSKFHINYNNIPDIFRRGTIIIRNKNFKKKVNMKCTTSSCSTTIYDHNSVIISNATVHLDPLKNTNENKLDKNTHEKLIDDYNLCTISKDDDIINAEVSIATSSEQQKINTLNKFIISHENLVSEKFWGKYDFIFKKKATGGVEVEGNGKLRKYTKYENFIKNDLSQKRIVTRITFTRVKRNNNMGRATKITEVVISTATLILLEAVELHFEETGEVEFKSCIRNINHRNKTSVFDGTQNEWSDKGEEKKSNSHRIMKKRIFDKSSSLEIKGIFHDNLSNTSTIKHGKRINTDVRSFYIFSKDTNDKIERKSSKKISSYSLEKNPCKWGVDVLRYSLPPPKKMYRHVDNLSTCLIPNISEDSIIPKKNKNNYATQLEKSLCPKENIFIPNSSRKLIRVHESKLEV</sequence>
<dbReference type="Proteomes" id="UP001056978">
    <property type="component" value="Chromosome 3"/>
</dbReference>
<protein>
    <submittedName>
        <fullName evidence="1">tRNAHis guanylyltransferase</fullName>
    </submittedName>
</protein>
<organism evidence="1 2">
    <name type="scientific">Plasmodium brasilianum</name>
    <dbReference type="NCBI Taxonomy" id="5824"/>
    <lineage>
        <taxon>Eukaryota</taxon>
        <taxon>Sar</taxon>
        <taxon>Alveolata</taxon>
        <taxon>Apicomplexa</taxon>
        <taxon>Aconoidasida</taxon>
        <taxon>Haemosporida</taxon>
        <taxon>Plasmodiidae</taxon>
        <taxon>Plasmodium</taxon>
        <taxon>Plasmodium (Plasmodium)</taxon>
    </lineage>
</organism>
<evidence type="ECO:0000313" key="2">
    <source>
        <dbReference type="Proteomes" id="UP001056978"/>
    </source>
</evidence>
<proteinExistence type="predicted"/>
<evidence type="ECO:0000313" key="1">
    <source>
        <dbReference type="EMBL" id="KAI4840769.1"/>
    </source>
</evidence>
<gene>
    <name evidence="1" type="ORF">MKS88_001004</name>
</gene>
<keyword evidence="1" id="KW-0808">Transferase</keyword>